<evidence type="ECO:0000313" key="3">
    <source>
        <dbReference type="EMBL" id="EGF93811.1"/>
    </source>
</evidence>
<dbReference type="RefSeq" id="WP_006270774.1">
    <property type="nucleotide sequence ID" value="NZ_GL883076.1"/>
</dbReference>
<evidence type="ECO:0000259" key="2">
    <source>
        <dbReference type="Pfam" id="PF08751"/>
    </source>
</evidence>
<dbReference type="OrthoDB" id="98563at2"/>
<feature type="domain" description="TrwC relaxase" evidence="2">
    <location>
        <begin position="12"/>
        <end position="385"/>
    </location>
</feature>
<dbReference type="Pfam" id="PF08751">
    <property type="entry name" value="TrwC"/>
    <property type="match status" value="1"/>
</dbReference>
<organism evidence="3 4">
    <name type="scientific">Asticcacaulis biprosthecium C19</name>
    <dbReference type="NCBI Taxonomy" id="715226"/>
    <lineage>
        <taxon>Bacteria</taxon>
        <taxon>Pseudomonadati</taxon>
        <taxon>Pseudomonadota</taxon>
        <taxon>Alphaproteobacteria</taxon>
        <taxon>Caulobacterales</taxon>
        <taxon>Caulobacteraceae</taxon>
        <taxon>Asticcacaulis</taxon>
    </lineage>
</organism>
<keyword evidence="4" id="KW-1185">Reference proteome</keyword>
<evidence type="ECO:0000256" key="1">
    <source>
        <dbReference type="SAM" id="MobiDB-lite"/>
    </source>
</evidence>
<feature type="compositionally biased region" description="Basic and acidic residues" evidence="1">
    <location>
        <begin position="1111"/>
        <end position="1146"/>
    </location>
</feature>
<dbReference type="SUPFAM" id="SSF52540">
    <property type="entry name" value="P-loop containing nucleoside triphosphate hydrolases"/>
    <property type="match status" value="2"/>
</dbReference>
<evidence type="ECO:0000313" key="4">
    <source>
        <dbReference type="Proteomes" id="UP000006512"/>
    </source>
</evidence>
<accession>F4QG00</accession>
<feature type="region of interest" description="Disordered" evidence="1">
    <location>
        <begin position="1094"/>
        <end position="1146"/>
    </location>
</feature>
<reference evidence="4" key="1">
    <citation type="submission" date="2011-03" db="EMBL/GenBank/DDBJ databases">
        <title>Draft genome sequence of Brevundimonas diminuta.</title>
        <authorList>
            <person name="Brown P.J.B."/>
            <person name="Buechlein A."/>
            <person name="Hemmerich C."/>
            <person name="Brun Y.V."/>
        </authorList>
    </citation>
    <scope>NUCLEOTIDE SEQUENCE [LARGE SCALE GENOMIC DNA]</scope>
    <source>
        <strain evidence="4">C19</strain>
    </source>
</reference>
<dbReference type="EMBL" id="GL883076">
    <property type="protein sequence ID" value="EGF93811.1"/>
    <property type="molecule type" value="Genomic_DNA"/>
</dbReference>
<protein>
    <submittedName>
        <fullName evidence="3">Protein traI</fullName>
    </submittedName>
</protein>
<dbReference type="eggNOG" id="COG0507">
    <property type="taxonomic scope" value="Bacteria"/>
</dbReference>
<dbReference type="InterPro" id="IPR050534">
    <property type="entry name" value="Coronavir_polyprotein_1ab"/>
</dbReference>
<proteinExistence type="predicted"/>
<dbReference type="STRING" id="715226.ABI_00430"/>
<dbReference type="HOGENOM" id="CLU_001748_0_2_5"/>
<feature type="region of interest" description="Disordered" evidence="1">
    <location>
        <begin position="108"/>
        <end position="173"/>
    </location>
</feature>
<dbReference type="AlphaFoldDB" id="F4QG00"/>
<dbReference type="PANTHER" id="PTHR43788">
    <property type="entry name" value="DNA2/NAM7 HELICASE FAMILY MEMBER"/>
    <property type="match status" value="1"/>
</dbReference>
<feature type="compositionally biased region" description="Basic and acidic residues" evidence="1">
    <location>
        <begin position="162"/>
        <end position="173"/>
    </location>
</feature>
<dbReference type="Gene3D" id="3.40.50.300">
    <property type="entry name" value="P-loop containing nucleotide triphosphate hydrolases"/>
    <property type="match status" value="2"/>
</dbReference>
<dbReference type="InterPro" id="IPR014059">
    <property type="entry name" value="TraI/TrwC_relax"/>
</dbReference>
<dbReference type="Proteomes" id="UP000006512">
    <property type="component" value="Unassembled WGS sequence"/>
</dbReference>
<sequence length="1146" mass="124984">MLSVSRIGSPGGAAGYYTKEDYARSGSLDMRDGGAVTEIETSDGLVAYYAVSEDELGTPLYWDGEGAKELGLEGPVDEADFRAVLYGLNPDPEGEAISKLEIALREAAEKEMAETAGAPEQPQTDPIVDYPAAPEVDVPPALPDEDKASGAEPKSAWASMSPEERIKAAEDHHEKHVAGWDLTFSAPKSVSIVALDAEGDPRLQEAHRLAVDAALGYVEQHFSVYRVRDGDGERREEISGNLLMARTTHTLSRAGDPNLHDHVIVLNATKDEEGTWRALESEHIFKHMKLAGAVYQAELRNLTQEIGHDVRDGDTLNTFEIAAVPAAALAQHSSRNAQIKANMTAMEEDKGRQLTQAEKEAAVLLDRPGKVQLTREELQENWAAANHSIGLDVGSISLTAKDAEAGRDLSFAKPSPFLNAIESLKDLFHGGKGAFQRPEEALAYGREAAFHTSTVATQHDMLFRAIVANGNRLRASDYIETGFFDRSEFLPADRKVLAGLTTQDNTDREKGINAHIQERFGKAKGFEPEAVSESLSTEALSRRGIDVALTDDQYRAVFVALTSRDGVVAIQGFAGTGKTTAYEAMESVYSALTALADARADLAPKTAPVKVALASQQQLDDFRHIAGGLKGAAPTHAAVKELSDKNIQADTLSSILSRYDFGKTSAPEALTKMRKEFKGATLVVDEASMMGNRQLEKVFEMQTDLKIDKVILSGDIRQIASLQAGAPFKMGMEHNEQMAKADLSTIMRQNANPTLKEAVVAFAEGKSAEGMKRLKPFIHEQGRSASDEVIADKAFELWKETGGTGKVVVDTNKMRGLMNGRIRGELVREGSLSEDGFSQPTYRDAGMSNHDKMTSRLYQAGQTLYFFAKVGKFKAGDTLTISALNHKRNVLEGTDRDGKPVKMDIKRNLGGRSDVPFGVYQRTTTEFAVGELVLFNKTDKPRGIKTNDEYRITGFDDKGVHVEARDGSDRSLSLPRADPQLEFMTYAYAVTADKAQGKSFDSVIAVLKAAGQGDFVNHARAYIMSSRAKENLSLVTDSFRDLMRKVTEHDGINLVGLDNLRLDDVIRMPKGFGEKDKKKDPIEKDLVSAESLIKPPELAGSKSDLANAAKTMRDQPGDAARYKSDGTMDMGDKQKAMERPQPERSM</sequence>
<dbReference type="InterPro" id="IPR014862">
    <property type="entry name" value="TrwC"/>
</dbReference>
<dbReference type="NCBIfam" id="TIGR02686">
    <property type="entry name" value="relax_trwC"/>
    <property type="match status" value="1"/>
</dbReference>
<dbReference type="NCBIfam" id="NF041492">
    <property type="entry name" value="MobF"/>
    <property type="match status" value="1"/>
</dbReference>
<dbReference type="InterPro" id="IPR027417">
    <property type="entry name" value="P-loop_NTPase"/>
</dbReference>
<name>F4QG00_9CAUL</name>
<dbReference type="Pfam" id="PF13604">
    <property type="entry name" value="AAA_30"/>
    <property type="match status" value="1"/>
</dbReference>
<dbReference type="SUPFAM" id="SSF55464">
    <property type="entry name" value="Origin of replication-binding domain, RBD-like"/>
    <property type="match status" value="1"/>
</dbReference>
<gene>
    <name evidence="3" type="ORF">ABI_00430</name>
</gene>